<dbReference type="SUPFAM" id="SSF110942">
    <property type="entry name" value="HSP90 C-terminal domain"/>
    <property type="match status" value="1"/>
</dbReference>
<dbReference type="GO" id="GO:0051082">
    <property type="term" value="F:unfolded protein binding"/>
    <property type="evidence" value="ECO:0007669"/>
    <property type="project" value="InterPro"/>
</dbReference>
<reference evidence="4 5" key="1">
    <citation type="submission" date="2019-06" db="EMBL/GenBank/DDBJ databases">
        <title>Draft genomes of female and male turbot (Scophthalmus maximus).</title>
        <authorList>
            <person name="Xu H."/>
            <person name="Xu X.-W."/>
            <person name="Shao C."/>
            <person name="Chen S."/>
        </authorList>
    </citation>
    <scope>NUCLEOTIDE SEQUENCE [LARGE SCALE GENOMIC DNA]</scope>
    <source>
        <strain evidence="4">Ysfricsl-2016a</strain>
        <tissue evidence="4">Blood</tissue>
    </source>
</reference>
<gene>
    <name evidence="4" type="ORF">F2P81_026420</name>
</gene>
<evidence type="ECO:0000313" key="4">
    <source>
        <dbReference type="EMBL" id="KAF0021326.1"/>
    </source>
</evidence>
<sequence>MKAQALRDSSMSSYMASKKTLELNPTNPIVKELKRKVAEDKADKSVRDLTFLLFETALLTSGFTLDDPSSFAKRIHRMISLGLDVDDEEETSASAVEEAPAAESASTSAMEEID</sequence>
<evidence type="ECO:0000256" key="1">
    <source>
        <dbReference type="ARBA" id="ARBA00008239"/>
    </source>
</evidence>
<dbReference type="Proteomes" id="UP000438429">
    <property type="component" value="Unassembled WGS sequence"/>
</dbReference>
<accession>A0A6A4RFS2</accession>
<dbReference type="Gene3D" id="1.20.120.790">
    <property type="entry name" value="Heat shock protein 90, C-terminal domain"/>
    <property type="match status" value="1"/>
</dbReference>
<dbReference type="InterPro" id="IPR037196">
    <property type="entry name" value="HSP90_C"/>
</dbReference>
<evidence type="ECO:0000256" key="3">
    <source>
        <dbReference type="SAM" id="MobiDB-lite"/>
    </source>
</evidence>
<evidence type="ECO:0000313" key="5">
    <source>
        <dbReference type="Proteomes" id="UP000438429"/>
    </source>
</evidence>
<dbReference type="PANTHER" id="PTHR11528">
    <property type="entry name" value="HEAT SHOCK PROTEIN 90 FAMILY MEMBER"/>
    <property type="match status" value="1"/>
</dbReference>
<dbReference type="InterPro" id="IPR001404">
    <property type="entry name" value="Hsp90_fam"/>
</dbReference>
<dbReference type="GO" id="GO:0016887">
    <property type="term" value="F:ATP hydrolysis activity"/>
    <property type="evidence" value="ECO:0007669"/>
    <property type="project" value="InterPro"/>
</dbReference>
<feature type="compositionally biased region" description="Low complexity" evidence="3">
    <location>
        <begin position="92"/>
        <end position="114"/>
    </location>
</feature>
<proteinExistence type="inferred from homology"/>
<dbReference type="EMBL" id="VEVO01017532">
    <property type="protein sequence ID" value="KAF0021326.1"/>
    <property type="molecule type" value="Genomic_DNA"/>
</dbReference>
<name>A0A6A4RFS2_SCOMX</name>
<comment type="similarity">
    <text evidence="1">Belongs to the heat shock protein 90 family.</text>
</comment>
<evidence type="ECO:0000256" key="2">
    <source>
        <dbReference type="ARBA" id="ARBA00023186"/>
    </source>
</evidence>
<dbReference type="GO" id="GO:0140662">
    <property type="term" value="F:ATP-dependent protein folding chaperone"/>
    <property type="evidence" value="ECO:0007669"/>
    <property type="project" value="InterPro"/>
</dbReference>
<keyword evidence="2" id="KW-0143">Chaperone</keyword>
<protein>
    <submittedName>
        <fullName evidence="4">Uncharacterized protein</fullName>
    </submittedName>
</protein>
<dbReference type="Pfam" id="PF00183">
    <property type="entry name" value="HSP90"/>
    <property type="match status" value="1"/>
</dbReference>
<feature type="region of interest" description="Disordered" evidence="3">
    <location>
        <begin position="86"/>
        <end position="114"/>
    </location>
</feature>
<dbReference type="AlphaFoldDB" id="A0A6A4RFS2"/>
<dbReference type="GO" id="GO:0005524">
    <property type="term" value="F:ATP binding"/>
    <property type="evidence" value="ECO:0007669"/>
    <property type="project" value="InterPro"/>
</dbReference>
<comment type="caution">
    <text evidence="4">The sequence shown here is derived from an EMBL/GenBank/DDBJ whole genome shotgun (WGS) entry which is preliminary data.</text>
</comment>
<organism evidence="4 5">
    <name type="scientific">Scophthalmus maximus</name>
    <name type="common">Turbot</name>
    <name type="synonym">Psetta maxima</name>
    <dbReference type="NCBI Taxonomy" id="52904"/>
    <lineage>
        <taxon>Eukaryota</taxon>
        <taxon>Metazoa</taxon>
        <taxon>Chordata</taxon>
        <taxon>Craniata</taxon>
        <taxon>Vertebrata</taxon>
        <taxon>Euteleostomi</taxon>
        <taxon>Actinopterygii</taxon>
        <taxon>Neopterygii</taxon>
        <taxon>Teleostei</taxon>
        <taxon>Neoteleostei</taxon>
        <taxon>Acanthomorphata</taxon>
        <taxon>Carangaria</taxon>
        <taxon>Pleuronectiformes</taxon>
        <taxon>Pleuronectoidei</taxon>
        <taxon>Scophthalmidae</taxon>
        <taxon>Scophthalmus</taxon>
    </lineage>
</organism>